<gene>
    <name evidence="1" type="ORF">D6D85_14515</name>
</gene>
<evidence type="ECO:0000313" key="2">
    <source>
        <dbReference type="Proteomes" id="UP000277582"/>
    </source>
</evidence>
<accession>A0A429GEP8</accession>
<reference evidence="1 2" key="1">
    <citation type="submission" date="2018-10" db="EMBL/GenBank/DDBJ databases">
        <title>Co-occurring genomic capacity for anaerobic methane metabolism and dissimilatory sulfite reduction discovered in the Korarchaeota.</title>
        <authorList>
            <person name="Mckay L.J."/>
            <person name="Dlakic M."/>
            <person name="Fields M.W."/>
            <person name="Delmont T.O."/>
            <person name="Eren A.M."/>
            <person name="Jay Z.J."/>
            <person name="Klingelsmith K.B."/>
            <person name="Rusch D.B."/>
            <person name="Inskeep W.P."/>
        </authorList>
    </citation>
    <scope>NUCLEOTIDE SEQUENCE [LARGE SCALE GENOMIC DNA]</scope>
    <source>
        <strain evidence="1 2">MDKW</strain>
    </source>
</reference>
<evidence type="ECO:0000313" key="1">
    <source>
        <dbReference type="EMBL" id="RSN72282.1"/>
    </source>
</evidence>
<dbReference type="Proteomes" id="UP000277582">
    <property type="component" value="Unassembled WGS sequence"/>
</dbReference>
<dbReference type="EMBL" id="RCOS01000161">
    <property type="protein sequence ID" value="RSN72282.1"/>
    <property type="molecule type" value="Genomic_DNA"/>
</dbReference>
<sequence>MIYIFVEVRFGFSMNRNVQNDTRRYLMGLKSPKVPEKVNEAVGWPALHPITFGYIKEKGVRKGAGYNRARGAVVIYLYGGRDAMLDRTIRELDAVLSSLKTKDHLKWYSYSIYVGEDIVERTYPYEPIAQI</sequence>
<comment type="caution">
    <text evidence="1">The sequence shown here is derived from an EMBL/GenBank/DDBJ whole genome shotgun (WGS) entry which is preliminary data.</text>
</comment>
<dbReference type="RefSeq" id="WP_125672662.1">
    <property type="nucleotide sequence ID" value="NZ_RCOS01000161.1"/>
</dbReference>
<keyword evidence="2" id="KW-1185">Reference proteome</keyword>
<dbReference type="AlphaFoldDB" id="A0A429GEP8"/>
<organism evidence="1 2">
    <name type="scientific">Candidatus Methanodesulfokora washburnensis</name>
    <dbReference type="NCBI Taxonomy" id="2478471"/>
    <lineage>
        <taxon>Archaea</taxon>
        <taxon>Thermoproteota</taxon>
        <taxon>Candidatus Korarchaeia</taxon>
        <taxon>Candidatus Korarchaeia incertae sedis</taxon>
        <taxon>Candidatus Methanodesulfokora</taxon>
    </lineage>
</organism>
<proteinExistence type="predicted"/>
<protein>
    <submittedName>
        <fullName evidence="1">Uncharacterized protein</fullName>
    </submittedName>
</protein>
<name>A0A429GEP8_9CREN</name>